<evidence type="ECO:0000259" key="1">
    <source>
        <dbReference type="Pfam" id="PF03372"/>
    </source>
</evidence>
<reference evidence="2" key="2">
    <citation type="journal article" date="2021" name="Genome Biol. Evol.">
        <title>Developing a high-quality reference genome for a parasitic bivalve with doubly uniparental inheritance (Bivalvia: Unionida).</title>
        <authorList>
            <person name="Smith C.H."/>
        </authorList>
    </citation>
    <scope>NUCLEOTIDE SEQUENCE</scope>
    <source>
        <strain evidence="2">CHS0354</strain>
        <tissue evidence="2">Mantle</tissue>
    </source>
</reference>
<dbReference type="AlphaFoldDB" id="A0AAE0RS43"/>
<accession>A0AAE0RS43</accession>
<sequence length="330" mass="36950">MAQDERKIITYNTAMQFSIPQLEQRRRNLLRGLKALSADVACLQEVYDGSDLKWLLPRLKKTYPYSFSFKHETVTTLKAKEEPPCNRQKITEFLGCVSSHCSGFNTSIHEDRVSLLLCLQAQCAAQVFSLSQDCLTCFFLRTDLIEAANECLNPQTTINVPGLLLFSKHKIISASAVEHHPGFMEIAKQGYLLVDIDTIGTVVCTHLAVPFLGDLYPEAALPFTSYVEQNLAEVKNLLTVINGTTPLVLAGDFNTGPSQPDIGICEQSPDSYRILNSSEANLTHTILDNCTYCTNNTWTENECDLTIDHIFLRGHTFKETKIANKKELNH</sequence>
<reference evidence="2" key="1">
    <citation type="journal article" date="2021" name="Genome Biol. Evol.">
        <title>A High-Quality Reference Genome for a Parasitic Bivalve with Doubly Uniparental Inheritance (Bivalvia: Unionida).</title>
        <authorList>
            <person name="Smith C.H."/>
        </authorList>
    </citation>
    <scope>NUCLEOTIDE SEQUENCE</scope>
    <source>
        <strain evidence="2">CHS0354</strain>
    </source>
</reference>
<reference evidence="2" key="3">
    <citation type="submission" date="2023-05" db="EMBL/GenBank/DDBJ databases">
        <authorList>
            <person name="Smith C.H."/>
        </authorList>
    </citation>
    <scope>NUCLEOTIDE SEQUENCE</scope>
    <source>
        <strain evidence="2">CHS0354</strain>
        <tissue evidence="2">Mantle</tissue>
    </source>
</reference>
<evidence type="ECO:0000313" key="2">
    <source>
        <dbReference type="EMBL" id="KAK3578602.1"/>
    </source>
</evidence>
<protein>
    <recommendedName>
        <fullName evidence="1">Endonuclease/exonuclease/phosphatase domain-containing protein</fullName>
    </recommendedName>
</protein>
<keyword evidence="3" id="KW-1185">Reference proteome</keyword>
<dbReference type="Gene3D" id="3.60.10.10">
    <property type="entry name" value="Endonuclease/exonuclease/phosphatase"/>
    <property type="match status" value="2"/>
</dbReference>
<dbReference type="InterPro" id="IPR005135">
    <property type="entry name" value="Endo/exonuclease/phosphatase"/>
</dbReference>
<name>A0AAE0RS43_9BIVA</name>
<feature type="domain" description="Endonuclease/exonuclease/phosphatase" evidence="1">
    <location>
        <begin position="9"/>
        <end position="315"/>
    </location>
</feature>
<dbReference type="Pfam" id="PF03372">
    <property type="entry name" value="Exo_endo_phos"/>
    <property type="match status" value="1"/>
</dbReference>
<proteinExistence type="predicted"/>
<comment type="caution">
    <text evidence="2">The sequence shown here is derived from an EMBL/GenBank/DDBJ whole genome shotgun (WGS) entry which is preliminary data.</text>
</comment>
<dbReference type="EMBL" id="JAEAOA010000192">
    <property type="protein sequence ID" value="KAK3578602.1"/>
    <property type="molecule type" value="Genomic_DNA"/>
</dbReference>
<dbReference type="InterPro" id="IPR036691">
    <property type="entry name" value="Endo/exonu/phosph_ase_sf"/>
</dbReference>
<dbReference type="SUPFAM" id="SSF56219">
    <property type="entry name" value="DNase I-like"/>
    <property type="match status" value="1"/>
</dbReference>
<dbReference type="GO" id="GO:0003824">
    <property type="term" value="F:catalytic activity"/>
    <property type="evidence" value="ECO:0007669"/>
    <property type="project" value="InterPro"/>
</dbReference>
<organism evidence="2 3">
    <name type="scientific">Potamilus streckersoni</name>
    <dbReference type="NCBI Taxonomy" id="2493646"/>
    <lineage>
        <taxon>Eukaryota</taxon>
        <taxon>Metazoa</taxon>
        <taxon>Spiralia</taxon>
        <taxon>Lophotrochozoa</taxon>
        <taxon>Mollusca</taxon>
        <taxon>Bivalvia</taxon>
        <taxon>Autobranchia</taxon>
        <taxon>Heteroconchia</taxon>
        <taxon>Palaeoheterodonta</taxon>
        <taxon>Unionida</taxon>
        <taxon>Unionoidea</taxon>
        <taxon>Unionidae</taxon>
        <taxon>Ambleminae</taxon>
        <taxon>Lampsilini</taxon>
        <taxon>Potamilus</taxon>
    </lineage>
</organism>
<gene>
    <name evidence="2" type="ORF">CHS0354_002173</name>
</gene>
<dbReference type="Proteomes" id="UP001195483">
    <property type="component" value="Unassembled WGS sequence"/>
</dbReference>
<evidence type="ECO:0000313" key="3">
    <source>
        <dbReference type="Proteomes" id="UP001195483"/>
    </source>
</evidence>